<feature type="compositionally biased region" description="Polar residues" evidence="1">
    <location>
        <begin position="22"/>
        <end position="36"/>
    </location>
</feature>
<keyword evidence="3" id="KW-1185">Reference proteome</keyword>
<evidence type="ECO:0000256" key="1">
    <source>
        <dbReference type="SAM" id="MobiDB-lite"/>
    </source>
</evidence>
<sequence>MTTTGTKDAAGMTRSEVEQLTPELSNAAKPTTPLQS</sequence>
<comment type="caution">
    <text evidence="2">The sequence shown here is derived from an EMBL/GenBank/DDBJ whole genome shotgun (WGS) entry which is preliminary data.</text>
</comment>
<reference evidence="2 3" key="1">
    <citation type="submission" date="2020-02" db="EMBL/GenBank/DDBJ databases">
        <title>Sequencing the genomes of 1000 actinobacteria strains.</title>
        <authorList>
            <person name="Klenk H.-P."/>
        </authorList>
    </citation>
    <scope>NUCLEOTIDE SEQUENCE [LARGE SCALE GENOMIC DNA]</scope>
    <source>
        <strain evidence="2 3">DSM 27960</strain>
    </source>
</reference>
<name>A0A7X5R2W8_9MICO</name>
<evidence type="ECO:0000313" key="3">
    <source>
        <dbReference type="Proteomes" id="UP000541033"/>
    </source>
</evidence>
<dbReference type="AlphaFoldDB" id="A0A7X5R2W8"/>
<feature type="region of interest" description="Disordered" evidence="1">
    <location>
        <begin position="1"/>
        <end position="36"/>
    </location>
</feature>
<organism evidence="2 3">
    <name type="scientific">Lysinibacter cavernae</name>
    <dbReference type="NCBI Taxonomy" id="1640652"/>
    <lineage>
        <taxon>Bacteria</taxon>
        <taxon>Bacillati</taxon>
        <taxon>Actinomycetota</taxon>
        <taxon>Actinomycetes</taxon>
        <taxon>Micrococcales</taxon>
        <taxon>Microbacteriaceae</taxon>
        <taxon>Lysinibacter</taxon>
    </lineage>
</organism>
<evidence type="ECO:0000313" key="2">
    <source>
        <dbReference type="EMBL" id="NIH54673.1"/>
    </source>
</evidence>
<gene>
    <name evidence="2" type="ORF">FHX76_002569</name>
</gene>
<accession>A0A7X5R2W8</accession>
<proteinExistence type="predicted"/>
<protein>
    <submittedName>
        <fullName evidence="2">Uncharacterized protein</fullName>
    </submittedName>
</protein>
<dbReference type="EMBL" id="JAAMOX010000002">
    <property type="protein sequence ID" value="NIH54673.1"/>
    <property type="molecule type" value="Genomic_DNA"/>
</dbReference>
<dbReference type="Proteomes" id="UP000541033">
    <property type="component" value="Unassembled WGS sequence"/>
</dbReference>